<sequence length="221" mass="22513">MTYPQNPQGQPQQPQSGPFPGQPYPASQPTPAQPYPGAPQQPFAPPAAGQQYPAYPGGPGVYQQKPNGATAIIAGILAILGGIFAIIGVIASVVVIANVHTTMWQFYLTLVVDAVLVGLLFFGGIGLFLHKPAARLCTIIGCGLTIALGIVSVIAASAMTSSLHTSSSAQILGAGIGGALVGMIPPVATLVLAIVKPTADWVNYRPGAPAQQGGYPAPQGW</sequence>
<feature type="region of interest" description="Disordered" evidence="1">
    <location>
        <begin position="1"/>
        <end position="43"/>
    </location>
</feature>
<feature type="transmembrane region" description="Helical" evidence="2">
    <location>
        <begin position="136"/>
        <end position="159"/>
    </location>
</feature>
<evidence type="ECO:0000256" key="2">
    <source>
        <dbReference type="SAM" id="Phobius"/>
    </source>
</evidence>
<organism evidence="3 4">
    <name type="scientific">Amycolatopsis echigonensis</name>
    <dbReference type="NCBI Taxonomy" id="2576905"/>
    <lineage>
        <taxon>Bacteria</taxon>
        <taxon>Bacillati</taxon>
        <taxon>Actinomycetota</taxon>
        <taxon>Actinomycetes</taxon>
        <taxon>Pseudonocardiales</taxon>
        <taxon>Pseudonocardiaceae</taxon>
        <taxon>Amycolatopsis</taxon>
    </lineage>
</organism>
<feature type="compositionally biased region" description="Pro residues" evidence="1">
    <location>
        <begin position="20"/>
        <end position="43"/>
    </location>
</feature>
<reference evidence="3 4" key="1">
    <citation type="submission" date="2020-08" db="EMBL/GenBank/DDBJ databases">
        <title>Amycolatopsis echigonensis JCM 21831.</title>
        <authorList>
            <person name="Tedsree N."/>
            <person name="Kuncharoen N."/>
            <person name="Likhitwitayawuid K."/>
            <person name="Tanasupawat S."/>
        </authorList>
    </citation>
    <scope>NUCLEOTIDE SEQUENCE [LARGE SCALE GENOMIC DNA]</scope>
    <source>
        <strain evidence="3 4">JCM 21831</strain>
    </source>
</reference>
<dbReference type="AlphaFoldDB" id="A0A8E1VXP1"/>
<feature type="transmembrane region" description="Helical" evidence="2">
    <location>
        <begin position="72"/>
        <end position="100"/>
    </location>
</feature>
<comment type="caution">
    <text evidence="3">The sequence shown here is derived from an EMBL/GenBank/DDBJ whole genome shotgun (WGS) entry which is preliminary data.</text>
</comment>
<feature type="compositionally biased region" description="Low complexity" evidence="1">
    <location>
        <begin position="1"/>
        <end position="19"/>
    </location>
</feature>
<protein>
    <submittedName>
        <fullName evidence="3">Uncharacterized protein</fullName>
    </submittedName>
</protein>
<dbReference type="Proteomes" id="UP000550260">
    <property type="component" value="Unassembled WGS sequence"/>
</dbReference>
<evidence type="ECO:0000313" key="4">
    <source>
        <dbReference type="Proteomes" id="UP000550260"/>
    </source>
</evidence>
<accession>A0A8E1VXP1</accession>
<feature type="transmembrane region" description="Helical" evidence="2">
    <location>
        <begin position="171"/>
        <end position="195"/>
    </location>
</feature>
<evidence type="ECO:0000313" key="3">
    <source>
        <dbReference type="EMBL" id="MBB2500106.1"/>
    </source>
</evidence>
<keyword evidence="2" id="KW-0472">Membrane</keyword>
<gene>
    <name evidence="3" type="ORF">H5411_13345</name>
</gene>
<dbReference type="SUPFAM" id="SSF81995">
    <property type="entry name" value="beta-sandwich domain of Sec23/24"/>
    <property type="match status" value="1"/>
</dbReference>
<keyword evidence="2" id="KW-1133">Transmembrane helix</keyword>
<dbReference type="EMBL" id="JACJHR010000015">
    <property type="protein sequence ID" value="MBB2500106.1"/>
    <property type="molecule type" value="Genomic_DNA"/>
</dbReference>
<feature type="transmembrane region" description="Helical" evidence="2">
    <location>
        <begin position="106"/>
        <end position="129"/>
    </location>
</feature>
<proteinExistence type="predicted"/>
<evidence type="ECO:0000256" key="1">
    <source>
        <dbReference type="SAM" id="MobiDB-lite"/>
    </source>
</evidence>
<keyword evidence="2" id="KW-0812">Transmembrane</keyword>
<name>A0A8E1VXP1_9PSEU</name>
<dbReference type="RefSeq" id="WP_183123921.1">
    <property type="nucleotide sequence ID" value="NZ_JACJHR010000015.1"/>
</dbReference>